<dbReference type="Proteomes" id="UP000199001">
    <property type="component" value="Unassembled WGS sequence"/>
</dbReference>
<dbReference type="AlphaFoldDB" id="A0A1C6U1S8"/>
<proteinExistence type="predicted"/>
<accession>A0A1C6U1S8</accession>
<dbReference type="SUPFAM" id="SSF69118">
    <property type="entry name" value="AhpD-like"/>
    <property type="match status" value="1"/>
</dbReference>
<dbReference type="InterPro" id="IPR029032">
    <property type="entry name" value="AhpD-like"/>
</dbReference>
<evidence type="ECO:0000313" key="2">
    <source>
        <dbReference type="Proteomes" id="UP000199001"/>
    </source>
</evidence>
<dbReference type="STRING" id="47855.GA0070606_1244"/>
<gene>
    <name evidence="1" type="ORF">GA0070606_1244</name>
</gene>
<organism evidence="1 2">
    <name type="scientific">Micromonospora citrea</name>
    <dbReference type="NCBI Taxonomy" id="47855"/>
    <lineage>
        <taxon>Bacteria</taxon>
        <taxon>Bacillati</taxon>
        <taxon>Actinomycetota</taxon>
        <taxon>Actinomycetes</taxon>
        <taxon>Micromonosporales</taxon>
        <taxon>Micromonosporaceae</taxon>
        <taxon>Micromonospora</taxon>
    </lineage>
</organism>
<name>A0A1C6U1S8_9ACTN</name>
<protein>
    <recommendedName>
        <fullName evidence="3">DNA-binding protein</fullName>
    </recommendedName>
</protein>
<dbReference type="EMBL" id="FMHZ01000002">
    <property type="protein sequence ID" value="SCL48035.1"/>
    <property type="molecule type" value="Genomic_DNA"/>
</dbReference>
<evidence type="ECO:0008006" key="3">
    <source>
        <dbReference type="Google" id="ProtNLM"/>
    </source>
</evidence>
<sequence>MPTYVRHVTPVAPAQATGLVARVYEQINAESSSIGPAVRMTSPAPEILAAGWSLTREAQLVGTAPVLDKTLVALGVSQANRCNYDTLAWLGALRLLGRPDLADVIDRGEPLADPRLAALLDWARSTATPGAPATLPGEPVAEYFGTALLSHFINRMVLAMLPADLTPGTLNPDDAPAFEGAPVFRRWQTDRAPGASLALLAGLPEGQLPEWADGAPAGRAYATLAAVARQGAGLLTPAARDVVSSVISAHRSRHTTDSDQLDEPLSTLPEQEQTGARVAILAGLAPDALTDGQVAAWRATDRRYSDHCTVHLLAYGAMTAVSHIETDLVETYTTGAKNA</sequence>
<dbReference type="Gene3D" id="1.20.1290.10">
    <property type="entry name" value="AhpD-like"/>
    <property type="match status" value="1"/>
</dbReference>
<keyword evidence="2" id="KW-1185">Reference proteome</keyword>
<reference evidence="2" key="1">
    <citation type="submission" date="2016-06" db="EMBL/GenBank/DDBJ databases">
        <authorList>
            <person name="Varghese N."/>
            <person name="Submissions Spin"/>
        </authorList>
    </citation>
    <scope>NUCLEOTIDE SEQUENCE [LARGE SCALE GENOMIC DNA]</scope>
    <source>
        <strain evidence="2">DSM 43903</strain>
    </source>
</reference>
<evidence type="ECO:0000313" key="1">
    <source>
        <dbReference type="EMBL" id="SCL48035.1"/>
    </source>
</evidence>